<dbReference type="STRING" id="857265.WG78_18445"/>
<evidence type="ECO:0000256" key="10">
    <source>
        <dbReference type="PROSITE-ProRule" id="PRU01360"/>
    </source>
</evidence>
<dbReference type="NCBIfam" id="TIGR01783">
    <property type="entry name" value="TonB-siderophor"/>
    <property type="match status" value="1"/>
</dbReference>
<name>A0A0N0XGN7_9NEIS</name>
<dbReference type="GO" id="GO:0015344">
    <property type="term" value="F:siderophore uptake transmembrane transporter activity"/>
    <property type="evidence" value="ECO:0007669"/>
    <property type="project" value="TreeGrafter"/>
</dbReference>
<keyword evidence="8 15" id="KW-0675">Receptor</keyword>
<evidence type="ECO:0000259" key="13">
    <source>
        <dbReference type="Pfam" id="PF00593"/>
    </source>
</evidence>
<dbReference type="InterPro" id="IPR000531">
    <property type="entry name" value="Beta-barrel_TonB"/>
</dbReference>
<gene>
    <name evidence="15" type="primary">fcuA_3</name>
    <name evidence="15" type="ORF">WG78_18445</name>
</gene>
<evidence type="ECO:0000256" key="9">
    <source>
        <dbReference type="ARBA" id="ARBA00023237"/>
    </source>
</evidence>
<evidence type="ECO:0000313" key="16">
    <source>
        <dbReference type="Proteomes" id="UP000037939"/>
    </source>
</evidence>
<dbReference type="Pfam" id="PF00593">
    <property type="entry name" value="TonB_dep_Rec_b-barrel"/>
    <property type="match status" value="1"/>
</dbReference>
<sequence length="691" mass="74990">MKYRLLLVTFSTFAPLSAWADDPVKPAPTLAEVLVTAGPDATFNASTVGVGTFRDQAIVDVPATVNVINRAVLDAQADSTFYDALRNTAGVTRQQLPGEVFDNLAIRGVRVNNSTNFRLNGSLPLFNLMEIPLDNIERLEVLKGVSALYYGHTSPAGVINLVTRRAGAKPNATLGVSVTDHGGTLGSVDVGRRLGEQQQFGLRINAAGGSLQSPTDGVHGKKEMVSAALDWKASERLTLKADLEYARKQIVEQASIALPKAKNGRITLPRLPDATRRISPEWAVFDGHQSSGLLRADYALSPDWILTLETGAAHLERDRAFTEIKNYNIVTGAGTLTGNRRNAEFTNVMYRAEVFGSHTLGTVQHEITLGAEQTNLHQGASKMDRFSGKQNLYDPVALPWLPTSGSSTTDALHSSDLGVYALDRVTLNNQWQAIAGVRYTRFDSEQGKYRYNPRRFTPSAALIYKFSPIWSTYVSYSEGLEQGDRAPDTATNATVALAPEVAKQAEIGMRYVPAVGTQYSVSIFDIDRVASYLNTKNTFVQDGHERNQGIEVSAQGQLLPQFSLQASGQILKAAFRGASAAMNGKVPENTARYTASLFGQYQLNLLPGLALNAGAYYTGPRPVNDLDQAWIGGYTLGSAGVRYQHRLLGKATAWQLNVENLTNKRYWSATGGGRVGVGLPRTAMLSMKVDL</sequence>
<dbReference type="InterPro" id="IPR012910">
    <property type="entry name" value="Plug_dom"/>
</dbReference>
<evidence type="ECO:0000256" key="7">
    <source>
        <dbReference type="ARBA" id="ARBA00023136"/>
    </source>
</evidence>
<feature type="domain" description="TonB-dependent receptor-like beta-barrel" evidence="13">
    <location>
        <begin position="277"/>
        <end position="661"/>
    </location>
</feature>
<evidence type="ECO:0000256" key="6">
    <source>
        <dbReference type="ARBA" id="ARBA00023077"/>
    </source>
</evidence>
<keyword evidence="7 10" id="KW-0472">Membrane</keyword>
<dbReference type="Pfam" id="PF07715">
    <property type="entry name" value="Plug"/>
    <property type="match status" value="1"/>
</dbReference>
<dbReference type="Gene3D" id="2.40.170.20">
    <property type="entry name" value="TonB-dependent receptor, beta-barrel domain"/>
    <property type="match status" value="1"/>
</dbReference>
<evidence type="ECO:0000256" key="3">
    <source>
        <dbReference type="ARBA" id="ARBA00022448"/>
    </source>
</evidence>
<dbReference type="AlphaFoldDB" id="A0A0N0XGN7"/>
<feature type="signal peptide" evidence="12">
    <location>
        <begin position="1"/>
        <end position="20"/>
    </location>
</feature>
<feature type="chain" id="PRO_5005862924" evidence="12">
    <location>
        <begin position="21"/>
        <end position="691"/>
    </location>
</feature>
<keyword evidence="12" id="KW-0732">Signal</keyword>
<keyword evidence="6 11" id="KW-0798">TonB box</keyword>
<evidence type="ECO:0000259" key="14">
    <source>
        <dbReference type="Pfam" id="PF07715"/>
    </source>
</evidence>
<dbReference type="OrthoDB" id="8732650at2"/>
<dbReference type="InterPro" id="IPR010105">
    <property type="entry name" value="TonB_sidphr_rcpt"/>
</dbReference>
<dbReference type="CDD" id="cd01347">
    <property type="entry name" value="ligand_gated_channel"/>
    <property type="match status" value="1"/>
</dbReference>
<accession>A0A0N0XGN7</accession>
<dbReference type="InterPro" id="IPR037066">
    <property type="entry name" value="Plug_dom_sf"/>
</dbReference>
<evidence type="ECO:0000256" key="1">
    <source>
        <dbReference type="ARBA" id="ARBA00004571"/>
    </source>
</evidence>
<dbReference type="PATRIC" id="fig|857265.3.peg.3773"/>
<evidence type="ECO:0000256" key="12">
    <source>
        <dbReference type="SAM" id="SignalP"/>
    </source>
</evidence>
<keyword evidence="4 10" id="KW-1134">Transmembrane beta strand</keyword>
<dbReference type="InterPro" id="IPR036942">
    <property type="entry name" value="Beta-barrel_TonB_sf"/>
</dbReference>
<dbReference type="Proteomes" id="UP000037939">
    <property type="component" value="Unassembled WGS sequence"/>
</dbReference>
<comment type="subcellular location">
    <subcellularLocation>
        <location evidence="1 10">Cell outer membrane</location>
        <topology evidence="1 10">Multi-pass membrane protein</topology>
    </subcellularLocation>
</comment>
<comment type="caution">
    <text evidence="15">The sequence shown here is derived from an EMBL/GenBank/DDBJ whole genome shotgun (WGS) entry which is preliminary data.</text>
</comment>
<keyword evidence="3 10" id="KW-0813">Transport</keyword>
<dbReference type="InterPro" id="IPR039426">
    <property type="entry name" value="TonB-dep_rcpt-like"/>
</dbReference>
<dbReference type="GO" id="GO:0009279">
    <property type="term" value="C:cell outer membrane"/>
    <property type="evidence" value="ECO:0007669"/>
    <property type="project" value="UniProtKB-SubCell"/>
</dbReference>
<dbReference type="PROSITE" id="PS52016">
    <property type="entry name" value="TONB_DEPENDENT_REC_3"/>
    <property type="match status" value="1"/>
</dbReference>
<dbReference type="GO" id="GO:0038023">
    <property type="term" value="F:signaling receptor activity"/>
    <property type="evidence" value="ECO:0007669"/>
    <property type="project" value="InterPro"/>
</dbReference>
<feature type="domain" description="TonB-dependent receptor plug" evidence="14">
    <location>
        <begin position="59"/>
        <end position="158"/>
    </location>
</feature>
<evidence type="ECO:0000256" key="4">
    <source>
        <dbReference type="ARBA" id="ARBA00022452"/>
    </source>
</evidence>
<dbReference type="GO" id="GO:0015891">
    <property type="term" value="P:siderophore transport"/>
    <property type="evidence" value="ECO:0007669"/>
    <property type="project" value="InterPro"/>
</dbReference>
<dbReference type="PANTHER" id="PTHR32552:SF82">
    <property type="entry name" value="FCUA PROTEIN"/>
    <property type="match status" value="1"/>
</dbReference>
<dbReference type="RefSeq" id="WP_053939275.1">
    <property type="nucleotide sequence ID" value="NZ_LAQT01000031.1"/>
</dbReference>
<evidence type="ECO:0000256" key="11">
    <source>
        <dbReference type="RuleBase" id="RU003357"/>
    </source>
</evidence>
<proteinExistence type="inferred from homology"/>
<evidence type="ECO:0000256" key="2">
    <source>
        <dbReference type="ARBA" id="ARBA00009810"/>
    </source>
</evidence>
<keyword evidence="16" id="KW-1185">Reference proteome</keyword>
<dbReference type="EMBL" id="LAQT01000031">
    <property type="protein sequence ID" value="KPC50212.1"/>
    <property type="molecule type" value="Genomic_DNA"/>
</dbReference>
<dbReference type="Gene3D" id="2.170.130.10">
    <property type="entry name" value="TonB-dependent receptor, plug domain"/>
    <property type="match status" value="1"/>
</dbReference>
<evidence type="ECO:0000313" key="15">
    <source>
        <dbReference type="EMBL" id="KPC50212.1"/>
    </source>
</evidence>
<evidence type="ECO:0000256" key="8">
    <source>
        <dbReference type="ARBA" id="ARBA00023170"/>
    </source>
</evidence>
<organism evidence="15 16">
    <name type="scientific">Amantichitinum ursilacus</name>
    <dbReference type="NCBI Taxonomy" id="857265"/>
    <lineage>
        <taxon>Bacteria</taxon>
        <taxon>Pseudomonadati</taxon>
        <taxon>Pseudomonadota</taxon>
        <taxon>Betaproteobacteria</taxon>
        <taxon>Neisseriales</taxon>
        <taxon>Chitinibacteraceae</taxon>
        <taxon>Amantichitinum</taxon>
    </lineage>
</organism>
<dbReference type="SUPFAM" id="SSF56935">
    <property type="entry name" value="Porins"/>
    <property type="match status" value="1"/>
</dbReference>
<reference evidence="15 16" key="1">
    <citation type="submission" date="2015-07" db="EMBL/GenBank/DDBJ databases">
        <title>Draft genome sequence of the Amantichitinum ursilacus IGB-41, a new chitin-degrading bacterium.</title>
        <authorList>
            <person name="Kirstahler P."/>
            <person name="Guenther M."/>
            <person name="Grumaz C."/>
            <person name="Rupp S."/>
            <person name="Zibek S."/>
            <person name="Sohn K."/>
        </authorList>
    </citation>
    <scope>NUCLEOTIDE SEQUENCE [LARGE SCALE GENOMIC DNA]</scope>
    <source>
        <strain evidence="15 16">IGB-41</strain>
    </source>
</reference>
<evidence type="ECO:0000256" key="5">
    <source>
        <dbReference type="ARBA" id="ARBA00022692"/>
    </source>
</evidence>
<keyword evidence="9 10" id="KW-0998">Cell outer membrane</keyword>
<keyword evidence="5 10" id="KW-0812">Transmembrane</keyword>
<protein>
    <submittedName>
        <fullName evidence="15">Ferrichrome receptor FcuA</fullName>
    </submittedName>
</protein>
<dbReference type="PANTHER" id="PTHR32552">
    <property type="entry name" value="FERRICHROME IRON RECEPTOR-RELATED"/>
    <property type="match status" value="1"/>
</dbReference>
<comment type="similarity">
    <text evidence="2 10 11">Belongs to the TonB-dependent receptor family.</text>
</comment>